<feature type="region of interest" description="Disordered" evidence="1">
    <location>
        <begin position="1"/>
        <end position="43"/>
    </location>
</feature>
<reference evidence="2 3" key="1">
    <citation type="journal article" date="2012" name="Science">
        <title>The Paleozoic origin of enzymatic lignin decomposition reconstructed from 31 fungal genomes.</title>
        <authorList>
            <person name="Floudas D."/>
            <person name="Binder M."/>
            <person name="Riley R."/>
            <person name="Barry K."/>
            <person name="Blanchette R.A."/>
            <person name="Henrissat B."/>
            <person name="Martinez A.T."/>
            <person name="Otillar R."/>
            <person name="Spatafora J.W."/>
            <person name="Yadav J.S."/>
            <person name="Aerts A."/>
            <person name="Benoit I."/>
            <person name="Boyd A."/>
            <person name="Carlson A."/>
            <person name="Copeland A."/>
            <person name="Coutinho P.M."/>
            <person name="de Vries R.P."/>
            <person name="Ferreira P."/>
            <person name="Findley K."/>
            <person name="Foster B."/>
            <person name="Gaskell J."/>
            <person name="Glotzer D."/>
            <person name="Gorecki P."/>
            <person name="Heitman J."/>
            <person name="Hesse C."/>
            <person name="Hori C."/>
            <person name="Igarashi K."/>
            <person name="Jurgens J.A."/>
            <person name="Kallen N."/>
            <person name="Kersten P."/>
            <person name="Kohler A."/>
            <person name="Kuees U."/>
            <person name="Kumar T.K.A."/>
            <person name="Kuo A."/>
            <person name="LaButti K."/>
            <person name="Larrondo L.F."/>
            <person name="Lindquist E."/>
            <person name="Ling A."/>
            <person name="Lombard V."/>
            <person name="Lucas S."/>
            <person name="Lundell T."/>
            <person name="Martin R."/>
            <person name="McLaughlin D.J."/>
            <person name="Morgenstern I."/>
            <person name="Morin E."/>
            <person name="Murat C."/>
            <person name="Nagy L.G."/>
            <person name="Nolan M."/>
            <person name="Ohm R.A."/>
            <person name="Patyshakuliyeva A."/>
            <person name="Rokas A."/>
            <person name="Ruiz-Duenas F.J."/>
            <person name="Sabat G."/>
            <person name="Salamov A."/>
            <person name="Samejima M."/>
            <person name="Schmutz J."/>
            <person name="Slot J.C."/>
            <person name="St John F."/>
            <person name="Stenlid J."/>
            <person name="Sun H."/>
            <person name="Sun S."/>
            <person name="Syed K."/>
            <person name="Tsang A."/>
            <person name="Wiebenga A."/>
            <person name="Young D."/>
            <person name="Pisabarro A."/>
            <person name="Eastwood D.C."/>
            <person name="Martin F."/>
            <person name="Cullen D."/>
            <person name="Grigoriev I.V."/>
            <person name="Hibbett D.S."/>
        </authorList>
    </citation>
    <scope>NUCLEOTIDE SEQUENCE [LARGE SCALE GENOMIC DNA]</scope>
    <source>
        <strain evidence="2 3">LYAD-421 SS1</strain>
    </source>
</reference>
<proteinExistence type="predicted"/>
<organism evidence="2 3">
    <name type="scientific">Dichomitus squalens (strain LYAD-421)</name>
    <name type="common">Western red white-rot fungus</name>
    <dbReference type="NCBI Taxonomy" id="732165"/>
    <lineage>
        <taxon>Eukaryota</taxon>
        <taxon>Fungi</taxon>
        <taxon>Dikarya</taxon>
        <taxon>Basidiomycota</taxon>
        <taxon>Agaricomycotina</taxon>
        <taxon>Agaricomycetes</taxon>
        <taxon>Polyporales</taxon>
        <taxon>Polyporaceae</taxon>
        <taxon>Dichomitus</taxon>
    </lineage>
</organism>
<accession>R7STJ4</accession>
<evidence type="ECO:0000256" key="1">
    <source>
        <dbReference type="SAM" id="MobiDB-lite"/>
    </source>
</evidence>
<sequence length="123" mass="13751">MRDPLPQPPSLPHDTERNLLGLVSDVPQEMATPKTPVDDADAPRCPVHAARVVESAEPLNPRVNRYDPANWSLFTPATQRDKHLERAQNLLIEWRNKTWLALYKSQPFGAPGILPDTVINSGL</sequence>
<evidence type="ECO:0000313" key="3">
    <source>
        <dbReference type="Proteomes" id="UP000053319"/>
    </source>
</evidence>
<dbReference type="Proteomes" id="UP000053319">
    <property type="component" value="Unassembled WGS sequence"/>
</dbReference>
<name>R7STJ4_DICSQ</name>
<dbReference type="RefSeq" id="XP_007367974.1">
    <property type="nucleotide sequence ID" value="XM_007367912.1"/>
</dbReference>
<dbReference type="EMBL" id="JH719425">
    <property type="protein sequence ID" value="EJF59391.1"/>
    <property type="molecule type" value="Genomic_DNA"/>
</dbReference>
<dbReference type="KEGG" id="dsq:DICSQDRAFT_172180"/>
<evidence type="ECO:0000313" key="2">
    <source>
        <dbReference type="EMBL" id="EJF59391.1"/>
    </source>
</evidence>
<gene>
    <name evidence="2" type="ORF">DICSQDRAFT_172180</name>
</gene>
<dbReference type="HOGENOM" id="CLU_2015202_0_0_1"/>
<dbReference type="GeneID" id="18839492"/>
<protein>
    <submittedName>
        <fullName evidence="2">Uncharacterized protein</fullName>
    </submittedName>
</protein>
<dbReference type="AlphaFoldDB" id="R7STJ4"/>
<feature type="compositionally biased region" description="Pro residues" evidence="1">
    <location>
        <begin position="1"/>
        <end position="11"/>
    </location>
</feature>